<protein>
    <submittedName>
        <fullName evidence="13">TonB-dependent receptor plug</fullName>
    </submittedName>
</protein>
<feature type="domain" description="Secretin/TonB short N-terminal" evidence="12">
    <location>
        <begin position="68"/>
        <end position="119"/>
    </location>
</feature>
<keyword evidence="5 10" id="KW-0812">Transmembrane</keyword>
<dbReference type="InterPro" id="IPR000531">
    <property type="entry name" value="Beta-barrel_TonB"/>
</dbReference>
<keyword evidence="9 10" id="KW-0998">Cell outer membrane</keyword>
<keyword evidence="4" id="KW-0406">Ion transport</keyword>
<dbReference type="InterPro" id="IPR039426">
    <property type="entry name" value="TonB-dep_rcpt-like"/>
</dbReference>
<dbReference type="AlphaFoldDB" id="F0R6H9"/>
<organism evidence="13 14">
    <name type="scientific">Phocaeicola salanitronis (strain DSM 18170 / JCM 13657 / CCUG 60908 / BL78)</name>
    <name type="common">Bacteroides salanitronis</name>
    <dbReference type="NCBI Taxonomy" id="667015"/>
    <lineage>
        <taxon>Bacteria</taxon>
        <taxon>Pseudomonadati</taxon>
        <taxon>Bacteroidota</taxon>
        <taxon>Bacteroidia</taxon>
        <taxon>Bacteroidales</taxon>
        <taxon>Bacteroidaceae</taxon>
        <taxon>Phocaeicola</taxon>
    </lineage>
</organism>
<evidence type="ECO:0000256" key="8">
    <source>
        <dbReference type="ARBA" id="ARBA00023136"/>
    </source>
</evidence>
<dbReference type="InterPro" id="IPR012910">
    <property type="entry name" value="Plug_dom"/>
</dbReference>
<dbReference type="SUPFAM" id="SSF56935">
    <property type="entry name" value="Porins"/>
    <property type="match status" value="1"/>
</dbReference>
<dbReference type="NCBIfam" id="TIGR04057">
    <property type="entry name" value="SusC_RagA_signa"/>
    <property type="match status" value="1"/>
</dbReference>
<dbReference type="GO" id="GO:0009279">
    <property type="term" value="C:cell outer membrane"/>
    <property type="evidence" value="ECO:0007669"/>
    <property type="project" value="UniProtKB-SubCell"/>
</dbReference>
<evidence type="ECO:0000256" key="3">
    <source>
        <dbReference type="ARBA" id="ARBA00022452"/>
    </source>
</evidence>
<dbReference type="Pfam" id="PF07715">
    <property type="entry name" value="Plug"/>
    <property type="match status" value="1"/>
</dbReference>
<dbReference type="KEGG" id="bsa:Bacsa_2319"/>
<evidence type="ECO:0000256" key="7">
    <source>
        <dbReference type="ARBA" id="ARBA00023077"/>
    </source>
</evidence>
<dbReference type="Proteomes" id="UP000007486">
    <property type="component" value="Chromosome"/>
</dbReference>
<dbReference type="EMBL" id="CP002530">
    <property type="protein sequence ID" value="ADY36867.1"/>
    <property type="molecule type" value="Genomic_DNA"/>
</dbReference>
<comment type="subcellular location">
    <subcellularLocation>
        <location evidence="1 10">Cell outer membrane</location>
        <topology evidence="1 10">Multi-pass membrane protein</topology>
    </subcellularLocation>
</comment>
<comment type="similarity">
    <text evidence="10 11">Belongs to the TonB-dependent receptor family.</text>
</comment>
<keyword evidence="13" id="KW-0675">Receptor</keyword>
<dbReference type="Gene3D" id="2.40.170.20">
    <property type="entry name" value="TonB-dependent receptor, beta-barrel domain"/>
    <property type="match status" value="1"/>
</dbReference>
<evidence type="ECO:0000313" key="14">
    <source>
        <dbReference type="Proteomes" id="UP000007486"/>
    </source>
</evidence>
<name>F0R6H9_PHOSB</name>
<evidence type="ECO:0000256" key="1">
    <source>
        <dbReference type="ARBA" id="ARBA00004571"/>
    </source>
</evidence>
<accession>F0R6H9</accession>
<evidence type="ECO:0000256" key="9">
    <source>
        <dbReference type="ARBA" id="ARBA00023237"/>
    </source>
</evidence>
<dbReference type="Gene3D" id="2.170.130.10">
    <property type="entry name" value="TonB-dependent receptor, plug domain"/>
    <property type="match status" value="1"/>
</dbReference>
<dbReference type="Pfam" id="PF00593">
    <property type="entry name" value="TonB_dep_Rec_b-barrel"/>
    <property type="match status" value="1"/>
</dbReference>
<dbReference type="Pfam" id="PF07660">
    <property type="entry name" value="STN"/>
    <property type="match status" value="1"/>
</dbReference>
<keyword evidence="2 10" id="KW-0813">Transport</keyword>
<dbReference type="FunFam" id="2.170.130.10:FF:000008">
    <property type="entry name" value="SusC/RagA family TonB-linked outer membrane protein"/>
    <property type="match status" value="1"/>
</dbReference>
<evidence type="ECO:0000256" key="6">
    <source>
        <dbReference type="ARBA" id="ARBA00023004"/>
    </source>
</evidence>
<keyword evidence="7 11" id="KW-0798">TonB box</keyword>
<sequence length="1198" mass="132766">MKNNLYQEFIVPFKHSFRVMRNAFLALFLFVGTTYATESYSQNMRVTVVSSGISTAQVLSEIEEQTDYLFVYDVNEVDLDRNVNVRAENRPVSEVLDEVFEGTDVDYAMEGKNIMLMKRSKKEALVSVQQTSGNTIKGVVTDANGEPIIGANIMVKGTTTGTITDFDGRFTLDVPENATLQVSYIGFVSQNVKVGAKKEIMIRLEEDAQALDEVVVIGYGTVKRRDLTGAVASVKGTEIQKNPVSNVAQALQGKLPGVNVVSQDGRPGATISVRVRGGGSITQSNEPLYVVDGFPVSDISDIPASDIESIDVLKDAASTAIYGARGANGVILVTTKGTKEGRISVSYEGYVQMKQVSKTLETLSAQDYILHNWSYAASRGTANQDAVEKYFGLGSKYGNHYADYANVKAHDYTDDVLRTAVSHSHNVNISGGSKNTKVIFSLGYIDDEGIKINSDYNRFNTSLKFQQKLAKTLTFDFDLRYSETNLNGREDVTNGKGSNVSSAYRYRPIDNPLGGVDFSEVASGFSFGIANIDDKHNPVELINDITNRSYSRSLRGSAALSWEIIKGLTARTELSLTRGSSKDSYYENGYTNGDKRANLTRGVSDGLRSVTTLNYAFNVNKQHDFSILLGNEITKSASESSKMEGRGYPERFDYETTMALIHTATSSFSAINTVNNPERTVSFFGRASYTLKDRYLFTATFRADGSSKFAPNNRWGYFPAGAFAWRLSEEPFMEDTKEWLSNLKLRLSYGTSGSDNIDSNLWRETWSSLGASNNHTPINGELGSFYRPDGLLANPDLKWETTISRNIGLDFGLFNNRLNGSLEVYWNTTKDLLMAVPVDNTTGYTYQFQNFGKTSNKGVELSVNFDVVNNGDFRFNIGAIYNYNRNKLDKLPNAEQYIYSSNWGSSSLVPKQDFMFIEGKAIGLVRGFISDGFYDVDDFIYENGQYILKEGIPDISSALTAAYKHPFSLPEGQTAFPGASKFRDVDNNGIVDLDDATCLGEVVPRHTGSFQLNFNYKNWDLSSNFNWSAGGKIYNVAAMINASGQEYDGIGAQRMQWVSEAYKIYNVNASGDLYPVTDPDELRTLNANAKYHLPYHQSGITASEWLENGSYLRLSTLTLGYSMPKKWLDKLHIEKLRIYLTGTNLFTITGYSGIDPEVNATPQGAGTFGNLRIFPTLNMDFGTYPRARTYTLGMNLTF</sequence>
<reference evidence="13 14" key="1">
    <citation type="journal article" date="2011" name="Stand. Genomic Sci.">
        <title>Complete genome sequence of Bacteroides salanitronis type strain (BL78).</title>
        <authorList>
            <person name="Gronow S."/>
            <person name="Held B."/>
            <person name="Lucas S."/>
            <person name="Lapidus A."/>
            <person name="Del Rio T.G."/>
            <person name="Nolan M."/>
            <person name="Tice H."/>
            <person name="Deshpande S."/>
            <person name="Cheng J.F."/>
            <person name="Pitluck S."/>
            <person name="Liolios K."/>
            <person name="Pagani I."/>
            <person name="Ivanova N."/>
            <person name="Mavromatis K."/>
            <person name="Pati A."/>
            <person name="Tapia R."/>
            <person name="Han C."/>
            <person name="Goodwin L."/>
            <person name="Chen A."/>
            <person name="Palaniappan K."/>
            <person name="Land M."/>
            <person name="Hauser L."/>
            <person name="Chang Y.J."/>
            <person name="Jeffries C.D."/>
            <person name="Brambilla E.M."/>
            <person name="Rohde M."/>
            <person name="Goker M."/>
            <person name="Detter J.C."/>
            <person name="Woyke T."/>
            <person name="Bristow J."/>
            <person name="Markowitz V."/>
            <person name="Hugenholtz P."/>
            <person name="Kyrpides N.C."/>
            <person name="Klenk H.P."/>
            <person name="Eisen J.A."/>
        </authorList>
    </citation>
    <scope>NUCLEOTIDE SEQUENCE [LARGE SCALE GENOMIC DNA]</scope>
    <source>
        <strain evidence="13 14">DSM 18170</strain>
    </source>
</reference>
<dbReference type="RefSeq" id="WP_013618294.1">
    <property type="nucleotide sequence ID" value="NC_015164.1"/>
</dbReference>
<dbReference type="FunFam" id="2.60.40.1120:FF:000003">
    <property type="entry name" value="Outer membrane protein Omp121"/>
    <property type="match status" value="1"/>
</dbReference>
<dbReference type="eggNOG" id="COG4206">
    <property type="taxonomic scope" value="Bacteria"/>
</dbReference>
<dbReference type="InterPro" id="IPR036942">
    <property type="entry name" value="Beta-barrel_TonB_sf"/>
</dbReference>
<keyword evidence="8 10" id="KW-0472">Membrane</keyword>
<evidence type="ECO:0000256" key="10">
    <source>
        <dbReference type="PROSITE-ProRule" id="PRU01360"/>
    </source>
</evidence>
<dbReference type="InterPro" id="IPR011662">
    <property type="entry name" value="Secretin/TonB_short_N"/>
</dbReference>
<evidence type="ECO:0000256" key="4">
    <source>
        <dbReference type="ARBA" id="ARBA00022496"/>
    </source>
</evidence>
<dbReference type="HOGENOM" id="CLU_004317_0_1_10"/>
<dbReference type="Gene3D" id="2.60.40.1120">
    <property type="entry name" value="Carboxypeptidase-like, regulatory domain"/>
    <property type="match status" value="1"/>
</dbReference>
<dbReference type="InterPro" id="IPR023997">
    <property type="entry name" value="TonB-dep_OMP_SusC/RagA_CS"/>
</dbReference>
<dbReference type="InterPro" id="IPR037066">
    <property type="entry name" value="Plug_dom_sf"/>
</dbReference>
<dbReference type="InterPro" id="IPR023996">
    <property type="entry name" value="TonB-dep_OMP_SusC/RagA"/>
</dbReference>
<dbReference type="Pfam" id="PF13715">
    <property type="entry name" value="CarbopepD_reg_2"/>
    <property type="match status" value="1"/>
</dbReference>
<proteinExistence type="inferred from homology"/>
<dbReference type="NCBIfam" id="TIGR04056">
    <property type="entry name" value="OMP_RagA_SusC"/>
    <property type="match status" value="1"/>
</dbReference>
<keyword evidence="3 10" id="KW-1134">Transmembrane beta strand</keyword>
<dbReference type="GO" id="GO:0006826">
    <property type="term" value="P:iron ion transport"/>
    <property type="evidence" value="ECO:0007669"/>
    <property type="project" value="UniProtKB-KW"/>
</dbReference>
<dbReference type="PROSITE" id="PS52016">
    <property type="entry name" value="TONB_DEPENDENT_REC_3"/>
    <property type="match status" value="1"/>
</dbReference>
<dbReference type="SUPFAM" id="SSF49464">
    <property type="entry name" value="Carboxypeptidase regulatory domain-like"/>
    <property type="match status" value="1"/>
</dbReference>
<dbReference type="STRING" id="667015.Bacsa_2319"/>
<keyword evidence="4" id="KW-0410">Iron transport</keyword>
<evidence type="ECO:0000256" key="11">
    <source>
        <dbReference type="RuleBase" id="RU003357"/>
    </source>
</evidence>
<gene>
    <name evidence="13" type="ordered locus">Bacsa_2319</name>
</gene>
<evidence type="ECO:0000313" key="13">
    <source>
        <dbReference type="EMBL" id="ADY36867.1"/>
    </source>
</evidence>
<dbReference type="SMART" id="SM00965">
    <property type="entry name" value="STN"/>
    <property type="match status" value="1"/>
</dbReference>
<evidence type="ECO:0000256" key="2">
    <source>
        <dbReference type="ARBA" id="ARBA00022448"/>
    </source>
</evidence>
<dbReference type="InterPro" id="IPR008969">
    <property type="entry name" value="CarboxyPept-like_regulatory"/>
</dbReference>
<keyword evidence="6" id="KW-0408">Iron</keyword>
<evidence type="ECO:0000256" key="5">
    <source>
        <dbReference type="ARBA" id="ARBA00022692"/>
    </source>
</evidence>
<evidence type="ECO:0000259" key="12">
    <source>
        <dbReference type="SMART" id="SM00965"/>
    </source>
</evidence>
<keyword evidence="14" id="KW-1185">Reference proteome</keyword>